<dbReference type="Proteomes" id="UP001249851">
    <property type="component" value="Unassembled WGS sequence"/>
</dbReference>
<organism evidence="1 2">
    <name type="scientific">Acropora cervicornis</name>
    <name type="common">Staghorn coral</name>
    <dbReference type="NCBI Taxonomy" id="6130"/>
    <lineage>
        <taxon>Eukaryota</taxon>
        <taxon>Metazoa</taxon>
        <taxon>Cnidaria</taxon>
        <taxon>Anthozoa</taxon>
        <taxon>Hexacorallia</taxon>
        <taxon>Scleractinia</taxon>
        <taxon>Astrocoeniina</taxon>
        <taxon>Acroporidae</taxon>
        <taxon>Acropora</taxon>
    </lineage>
</organism>
<comment type="caution">
    <text evidence="1">The sequence shown here is derived from an EMBL/GenBank/DDBJ whole genome shotgun (WGS) entry which is preliminary data.</text>
</comment>
<reference evidence="1" key="2">
    <citation type="journal article" date="2023" name="Science">
        <title>Genomic signatures of disease resistance in endangered staghorn corals.</title>
        <authorList>
            <person name="Vollmer S.V."/>
            <person name="Selwyn J.D."/>
            <person name="Despard B.A."/>
            <person name="Roesel C.L."/>
        </authorList>
    </citation>
    <scope>NUCLEOTIDE SEQUENCE</scope>
    <source>
        <strain evidence="1">K2</strain>
    </source>
</reference>
<reference evidence="1" key="1">
    <citation type="journal article" date="2023" name="G3 (Bethesda)">
        <title>Whole genome assembly and annotation of the endangered Caribbean coral Acropora cervicornis.</title>
        <authorList>
            <person name="Selwyn J.D."/>
            <person name="Vollmer S.V."/>
        </authorList>
    </citation>
    <scope>NUCLEOTIDE SEQUENCE</scope>
    <source>
        <strain evidence="1">K2</strain>
    </source>
</reference>
<evidence type="ECO:0000313" key="2">
    <source>
        <dbReference type="Proteomes" id="UP001249851"/>
    </source>
</evidence>
<evidence type="ECO:0000313" key="1">
    <source>
        <dbReference type="EMBL" id="KAK2555138.1"/>
    </source>
</evidence>
<name>A0AAD9UYZ5_ACRCE</name>
<sequence length="112" mass="12640">MVKDGQVYHGLNYVYKKNPGSYLVQFQSQLEQHGFGKIQYFIKHRHMGYAVVNILSNTGRNICQTGTAPAKDPVLREFLLAGVLGSHFIGVKETEFQGHSLKSDHFKVQCVD</sequence>
<keyword evidence="2" id="KW-1185">Reference proteome</keyword>
<accession>A0AAD9UYZ5</accession>
<proteinExistence type="predicted"/>
<dbReference type="AlphaFoldDB" id="A0AAD9UYZ5"/>
<gene>
    <name evidence="1" type="ORF">P5673_023108</name>
</gene>
<dbReference type="EMBL" id="JARQWQ010000064">
    <property type="protein sequence ID" value="KAK2555138.1"/>
    <property type="molecule type" value="Genomic_DNA"/>
</dbReference>
<protein>
    <submittedName>
        <fullName evidence="1">Uncharacterized protein</fullName>
    </submittedName>
</protein>